<dbReference type="InterPro" id="IPR001789">
    <property type="entry name" value="Sig_transdc_resp-reg_receiver"/>
</dbReference>
<dbReference type="PIRSF" id="PIRSF036382">
    <property type="entry name" value="RR_antiterm"/>
    <property type="match status" value="1"/>
</dbReference>
<keyword evidence="1" id="KW-0597">Phosphoprotein</keyword>
<evidence type="ECO:0000259" key="2">
    <source>
        <dbReference type="PROSITE" id="PS50110"/>
    </source>
</evidence>
<dbReference type="Gene3D" id="3.40.50.2300">
    <property type="match status" value="1"/>
</dbReference>
<evidence type="ECO:0000256" key="1">
    <source>
        <dbReference type="PROSITE-ProRule" id="PRU00169"/>
    </source>
</evidence>
<dbReference type="SMART" id="SM00448">
    <property type="entry name" value="REC"/>
    <property type="match status" value="1"/>
</dbReference>
<feature type="domain" description="Response regulatory" evidence="2">
    <location>
        <begin position="8"/>
        <end position="122"/>
    </location>
</feature>
<dbReference type="PANTHER" id="PTHR43367">
    <property type="match status" value="1"/>
</dbReference>
<feature type="domain" description="ANTAR" evidence="3">
    <location>
        <begin position="128"/>
        <end position="189"/>
    </location>
</feature>
<dbReference type="PANTHER" id="PTHR43367:SF1">
    <property type="entry name" value="TWO-COMPONENT RESPONSE REGULATOR-LIKE APRR6-RELATED"/>
    <property type="match status" value="1"/>
</dbReference>
<name>A0ABW5DV18_9PROT</name>
<dbReference type="InterPro" id="IPR011006">
    <property type="entry name" value="CheY-like_superfamily"/>
</dbReference>
<evidence type="ECO:0000313" key="5">
    <source>
        <dbReference type="Proteomes" id="UP001597295"/>
    </source>
</evidence>
<dbReference type="EMBL" id="JBHUIP010000012">
    <property type="protein sequence ID" value="MFD2263806.1"/>
    <property type="molecule type" value="Genomic_DNA"/>
</dbReference>
<dbReference type="Proteomes" id="UP001597295">
    <property type="component" value="Unassembled WGS sequence"/>
</dbReference>
<dbReference type="RefSeq" id="WP_379876851.1">
    <property type="nucleotide sequence ID" value="NZ_JBHUIP010000012.1"/>
</dbReference>
<dbReference type="PROSITE" id="PS50921">
    <property type="entry name" value="ANTAR"/>
    <property type="match status" value="1"/>
</dbReference>
<organism evidence="4 5">
    <name type="scientific">Lacibacterium aquatile</name>
    <dbReference type="NCBI Taxonomy" id="1168082"/>
    <lineage>
        <taxon>Bacteria</taxon>
        <taxon>Pseudomonadati</taxon>
        <taxon>Pseudomonadota</taxon>
        <taxon>Alphaproteobacteria</taxon>
        <taxon>Rhodospirillales</taxon>
        <taxon>Rhodospirillaceae</taxon>
    </lineage>
</organism>
<gene>
    <name evidence="4" type="ORF">ACFSM5_12970</name>
</gene>
<dbReference type="InterPro" id="IPR036388">
    <property type="entry name" value="WH-like_DNA-bd_sf"/>
</dbReference>
<dbReference type="InterPro" id="IPR008327">
    <property type="entry name" value="Sig_transdc_resp-reg_antiterm"/>
</dbReference>
<dbReference type="Pfam" id="PF00072">
    <property type="entry name" value="Response_reg"/>
    <property type="match status" value="1"/>
</dbReference>
<evidence type="ECO:0000313" key="4">
    <source>
        <dbReference type="EMBL" id="MFD2263806.1"/>
    </source>
</evidence>
<comment type="caution">
    <text evidence="4">The sequence shown here is derived from an EMBL/GenBank/DDBJ whole genome shotgun (WGS) entry which is preliminary data.</text>
</comment>
<dbReference type="Gene3D" id="1.10.10.10">
    <property type="entry name" value="Winged helix-like DNA-binding domain superfamily/Winged helix DNA-binding domain"/>
    <property type="match status" value="1"/>
</dbReference>
<reference evidence="5" key="1">
    <citation type="journal article" date="2019" name="Int. J. Syst. Evol. Microbiol.">
        <title>The Global Catalogue of Microorganisms (GCM) 10K type strain sequencing project: providing services to taxonomists for standard genome sequencing and annotation.</title>
        <authorList>
            <consortium name="The Broad Institute Genomics Platform"/>
            <consortium name="The Broad Institute Genome Sequencing Center for Infectious Disease"/>
            <person name="Wu L."/>
            <person name="Ma J."/>
        </authorList>
    </citation>
    <scope>NUCLEOTIDE SEQUENCE [LARGE SCALE GENOMIC DNA]</scope>
    <source>
        <strain evidence="5">CGMCC 1.19062</strain>
    </source>
</reference>
<dbReference type="InterPro" id="IPR005561">
    <property type="entry name" value="ANTAR"/>
</dbReference>
<proteinExistence type="predicted"/>
<dbReference type="SMART" id="SM01012">
    <property type="entry name" value="ANTAR"/>
    <property type="match status" value="1"/>
</dbReference>
<dbReference type="SUPFAM" id="SSF52172">
    <property type="entry name" value="CheY-like"/>
    <property type="match status" value="1"/>
</dbReference>
<keyword evidence="5" id="KW-1185">Reference proteome</keyword>
<accession>A0ABW5DV18</accession>
<feature type="modified residue" description="4-aspartylphosphate" evidence="1">
    <location>
        <position position="58"/>
    </location>
</feature>
<dbReference type="Pfam" id="PF03861">
    <property type="entry name" value="ANTAR"/>
    <property type="match status" value="1"/>
</dbReference>
<evidence type="ECO:0000259" key="3">
    <source>
        <dbReference type="PROSITE" id="PS50921"/>
    </source>
</evidence>
<protein>
    <submittedName>
        <fullName evidence="4">ANTAR domain-containing response regulator</fullName>
    </submittedName>
</protein>
<sequence>MQRAMSLRVLLVDHHSERAAAMADLLGREGFSIVATVTGPTSLAAKIDDLKPDVVVLDLASPDRDALEALRLAGNEAPLPMVMFCKEGDDGLVMEAMRAGVTAYAMDGVQVERLKPLLDLAIAQFRQFQHLREERDAARQTLADRKLIDRAKGILMKRKSCDEETAYAFLRKTAMDRGVKLNTLASDIIAMEDLLK</sequence>
<dbReference type="PROSITE" id="PS50110">
    <property type="entry name" value="RESPONSE_REGULATORY"/>
    <property type="match status" value="1"/>
</dbReference>